<sequence>MVVLDFDHLLKRVQAFSERWQRHAADFFSFATLYIGRLNRSSTNINSSFLFSQLLVDLLLHMKPLETDRVDFCTHCTKKYEEIYEIDQNEAYFKNVLEQIRKFQVGIYSTATALTWYTKSDFLHNIINNSFRTNDVETIFYSRAVIREMHQQLVERQIKSPIRVYRGQRMSNIEVDLLADSIGKLVSMKSFLSTSLDRKVAETFADIQLGSTDDETVFVIFIIDAIPNEINKTLRPFGDITDISYFNEAEKEILFMVGAVFRITNVAQDFSKRWIISMSMCEQEDVELNKLFSWLKDKQNTGETHDDPYQEFAALLLAMDMANEAQKFCRHLLYKYSLFPPENNELAKCHYTLGHAEMILGFKESSSACLVMPSDVENRPKPNYFACFSWLKLKRFKDRRYTSSSSLPLMSPDPSHFVESLQCFEKALASIDKTAANYHFVLGKIYHARANAYRELNHFKKALASYKMALTYYKINTRMEHRWVAELYADLGRLYYEGKHLAKALDYHQRALDVAQKNLSDIHPEMGVYHMGLAIVYAAMGQNEQAMLHIDRVANVDAFSFPIGEPPLSPYYRALDAFYEHKESLNIFHANKNNEDARRINRPPIVKQSRSTRPNVIYYQCPWCHSAVWIYRAFYFCKGSPCFDCLGRMFTLRALRMNDNITLYLDYMIRYDGPVQRNERLEFFADQLRQNYHEAPICDHSSTSN</sequence>
<dbReference type="Gene3D" id="1.25.40.10">
    <property type="entry name" value="Tetratricopeptide repeat domain"/>
    <property type="match status" value="1"/>
</dbReference>
<dbReference type="PROSITE" id="PS50005">
    <property type="entry name" value="TPR"/>
    <property type="match status" value="1"/>
</dbReference>
<dbReference type="SMART" id="SM00028">
    <property type="entry name" value="TPR"/>
    <property type="match status" value="3"/>
</dbReference>
<dbReference type="Gene3D" id="3.90.176.10">
    <property type="entry name" value="Toxin ADP-ribosyltransferase, Chain A, domain 1"/>
    <property type="match status" value="1"/>
</dbReference>
<evidence type="ECO:0000256" key="2">
    <source>
        <dbReference type="ARBA" id="ARBA00022803"/>
    </source>
</evidence>
<comment type="caution">
    <text evidence="4">The sequence shown here is derived from an EMBL/GenBank/DDBJ whole genome shotgun (WGS) entry which is preliminary data.</text>
</comment>
<accession>A0A815M3G2</accession>
<evidence type="ECO:0000256" key="3">
    <source>
        <dbReference type="PROSITE-ProRule" id="PRU00339"/>
    </source>
</evidence>
<dbReference type="InterPro" id="IPR011990">
    <property type="entry name" value="TPR-like_helical_dom_sf"/>
</dbReference>
<dbReference type="InterPro" id="IPR019734">
    <property type="entry name" value="TPR_rpt"/>
</dbReference>
<feature type="repeat" description="TPR" evidence="3">
    <location>
        <begin position="485"/>
        <end position="518"/>
    </location>
</feature>
<dbReference type="AlphaFoldDB" id="A0A815M3G2"/>
<keyword evidence="1" id="KW-0677">Repeat</keyword>
<protein>
    <submittedName>
        <fullName evidence="4">Uncharacterized protein</fullName>
    </submittedName>
</protein>
<evidence type="ECO:0000313" key="5">
    <source>
        <dbReference type="Proteomes" id="UP000663852"/>
    </source>
</evidence>
<gene>
    <name evidence="4" type="ORF">EDS130_LOCUS36833</name>
</gene>
<organism evidence="4 5">
    <name type="scientific">Adineta ricciae</name>
    <name type="common">Rotifer</name>
    <dbReference type="NCBI Taxonomy" id="249248"/>
    <lineage>
        <taxon>Eukaryota</taxon>
        <taxon>Metazoa</taxon>
        <taxon>Spiralia</taxon>
        <taxon>Gnathifera</taxon>
        <taxon>Rotifera</taxon>
        <taxon>Eurotatoria</taxon>
        <taxon>Bdelloidea</taxon>
        <taxon>Adinetida</taxon>
        <taxon>Adinetidae</taxon>
        <taxon>Adineta</taxon>
    </lineage>
</organism>
<dbReference type="PANTHER" id="PTHR45641">
    <property type="entry name" value="TETRATRICOPEPTIDE REPEAT PROTEIN (AFU_ORTHOLOGUE AFUA_6G03870)"/>
    <property type="match status" value="1"/>
</dbReference>
<proteinExistence type="predicted"/>
<reference evidence="4" key="1">
    <citation type="submission" date="2021-02" db="EMBL/GenBank/DDBJ databases">
        <authorList>
            <person name="Nowell W R."/>
        </authorList>
    </citation>
    <scope>NUCLEOTIDE SEQUENCE</scope>
</reference>
<evidence type="ECO:0000256" key="1">
    <source>
        <dbReference type="ARBA" id="ARBA00022737"/>
    </source>
</evidence>
<dbReference type="SUPFAM" id="SSF48452">
    <property type="entry name" value="TPR-like"/>
    <property type="match status" value="1"/>
</dbReference>
<evidence type="ECO:0000313" key="4">
    <source>
        <dbReference type="EMBL" id="CAF1412433.1"/>
    </source>
</evidence>
<dbReference type="SUPFAM" id="SSF56399">
    <property type="entry name" value="ADP-ribosylation"/>
    <property type="match status" value="1"/>
</dbReference>
<dbReference type="PANTHER" id="PTHR45641:SF19">
    <property type="entry name" value="NEPHROCYSTIN-3"/>
    <property type="match status" value="1"/>
</dbReference>
<dbReference type="OrthoDB" id="10455235at2759"/>
<dbReference type="EMBL" id="CAJNOJ010000350">
    <property type="protein sequence ID" value="CAF1412433.1"/>
    <property type="molecule type" value="Genomic_DNA"/>
</dbReference>
<keyword evidence="2 3" id="KW-0802">TPR repeat</keyword>
<name>A0A815M3G2_ADIRI</name>
<dbReference type="PROSITE" id="PS51996">
    <property type="entry name" value="TR_MART"/>
    <property type="match status" value="1"/>
</dbReference>
<dbReference type="Proteomes" id="UP000663852">
    <property type="component" value="Unassembled WGS sequence"/>
</dbReference>